<feature type="domain" description="GGDEF" evidence="2">
    <location>
        <begin position="230"/>
        <end position="353"/>
    </location>
</feature>
<dbReference type="PROSITE" id="PS50887">
    <property type="entry name" value="GGDEF"/>
    <property type="match status" value="1"/>
</dbReference>
<dbReference type="EMBL" id="QRDZ01000013">
    <property type="protein sequence ID" value="RED75969.1"/>
    <property type="molecule type" value="Genomic_DNA"/>
</dbReference>
<feature type="transmembrane region" description="Helical" evidence="1">
    <location>
        <begin position="72"/>
        <end position="89"/>
    </location>
</feature>
<dbReference type="InterPro" id="IPR029787">
    <property type="entry name" value="Nucleotide_cyclase"/>
</dbReference>
<keyword evidence="1" id="KW-1133">Transmembrane helix</keyword>
<evidence type="ECO:0000313" key="3">
    <source>
        <dbReference type="EMBL" id="RED75969.1"/>
    </source>
</evidence>
<dbReference type="InterPro" id="IPR050469">
    <property type="entry name" value="Diguanylate_Cyclase"/>
</dbReference>
<dbReference type="Gene3D" id="3.30.70.270">
    <property type="match status" value="1"/>
</dbReference>
<evidence type="ECO:0000313" key="4">
    <source>
        <dbReference type="Proteomes" id="UP000256977"/>
    </source>
</evidence>
<dbReference type="GO" id="GO:0043709">
    <property type="term" value="P:cell adhesion involved in single-species biofilm formation"/>
    <property type="evidence" value="ECO:0007669"/>
    <property type="project" value="TreeGrafter"/>
</dbReference>
<dbReference type="Proteomes" id="UP000256977">
    <property type="component" value="Unassembled WGS sequence"/>
</dbReference>
<evidence type="ECO:0000259" key="2">
    <source>
        <dbReference type="PROSITE" id="PS50887"/>
    </source>
</evidence>
<keyword evidence="1" id="KW-0472">Membrane</keyword>
<reference evidence="3 4" key="1">
    <citation type="submission" date="2018-07" db="EMBL/GenBank/DDBJ databases">
        <title>Genomic Encyclopedia of Type Strains, Phase III (KMG-III): the genomes of soil and plant-associated and newly described type strains.</title>
        <authorList>
            <person name="Whitman W."/>
        </authorList>
    </citation>
    <scope>NUCLEOTIDE SEQUENCE [LARGE SCALE GENOMIC DNA]</scope>
    <source>
        <strain evidence="3 4">CECT 7287</strain>
    </source>
</reference>
<dbReference type="GO" id="GO:0052621">
    <property type="term" value="F:diguanylate cyclase activity"/>
    <property type="evidence" value="ECO:0007669"/>
    <property type="project" value="TreeGrafter"/>
</dbReference>
<dbReference type="InterPro" id="IPR043128">
    <property type="entry name" value="Rev_trsase/Diguanyl_cyclase"/>
</dbReference>
<dbReference type="GO" id="GO:0005886">
    <property type="term" value="C:plasma membrane"/>
    <property type="evidence" value="ECO:0007669"/>
    <property type="project" value="TreeGrafter"/>
</dbReference>
<proteinExistence type="predicted"/>
<keyword evidence="4" id="KW-1185">Reference proteome</keyword>
<dbReference type="Pfam" id="PF00990">
    <property type="entry name" value="GGDEF"/>
    <property type="match status" value="1"/>
</dbReference>
<dbReference type="PANTHER" id="PTHR45138">
    <property type="entry name" value="REGULATORY COMPONENTS OF SENSORY TRANSDUCTION SYSTEM"/>
    <property type="match status" value="1"/>
</dbReference>
<dbReference type="NCBIfam" id="TIGR00254">
    <property type="entry name" value="GGDEF"/>
    <property type="match status" value="1"/>
</dbReference>
<feature type="transmembrane region" description="Helical" evidence="1">
    <location>
        <begin position="101"/>
        <end position="124"/>
    </location>
</feature>
<dbReference type="GO" id="GO:1902201">
    <property type="term" value="P:negative regulation of bacterial-type flagellum-dependent cell motility"/>
    <property type="evidence" value="ECO:0007669"/>
    <property type="project" value="TreeGrafter"/>
</dbReference>
<comment type="caution">
    <text evidence="3">The sequence shown here is derived from an EMBL/GenBank/DDBJ whole genome shotgun (WGS) entry which is preliminary data.</text>
</comment>
<accession>A0A3D9JQ99</accession>
<dbReference type="CDD" id="cd01949">
    <property type="entry name" value="GGDEF"/>
    <property type="match status" value="1"/>
</dbReference>
<dbReference type="OrthoDB" id="9759607at2"/>
<dbReference type="SMART" id="SM00267">
    <property type="entry name" value="GGDEF"/>
    <property type="match status" value="1"/>
</dbReference>
<evidence type="ECO:0000256" key="1">
    <source>
        <dbReference type="SAM" id="Phobius"/>
    </source>
</evidence>
<dbReference type="InterPro" id="IPR000160">
    <property type="entry name" value="GGDEF_dom"/>
</dbReference>
<dbReference type="AlphaFoldDB" id="A0A3D9JQ99"/>
<feature type="transmembrane region" description="Helical" evidence="1">
    <location>
        <begin position="39"/>
        <end position="60"/>
    </location>
</feature>
<organism evidence="3 4">
    <name type="scientific">Cohnella phaseoli</name>
    <dbReference type="NCBI Taxonomy" id="456490"/>
    <lineage>
        <taxon>Bacteria</taxon>
        <taxon>Bacillati</taxon>
        <taxon>Bacillota</taxon>
        <taxon>Bacilli</taxon>
        <taxon>Bacillales</taxon>
        <taxon>Paenibacillaceae</taxon>
        <taxon>Cohnella</taxon>
    </lineage>
</organism>
<dbReference type="PANTHER" id="PTHR45138:SF2">
    <property type="entry name" value="DIGUANYLATE CYCLASE VDCA"/>
    <property type="match status" value="1"/>
</dbReference>
<protein>
    <submittedName>
        <fullName evidence="3">Diguanylate cyclase (GGDEF)-like protein</fullName>
    </submittedName>
</protein>
<sequence length="353" mass="39952">MTDNLSVIILNLCFIPFLLVSLILSVRIYKKRKKRGYKVYGYGTALLLSSEILLLLSISLEQNDWMQTLRDSIQYSGFYISFLGILQLYKVIPWRARVTLYGFSVIVFGAGLILDGWESILFVLILCLACCNKGKWIPATQVSVVLGLMLASEIIQLLKQFLNIDKYFQVDLLAPILNGLTICMFMVIIVERISDVLEKSYQDSVIDMLTGLFNRRYFTGMIARYVERELQVTLVILDLDNFKKLNDSQGHEAGDAALKSIADIIKEEVDSKGFAARFGGEEMVMLITKDIQVAEFCENVRYRIEKESTPQITASIGFSKWVSGVSVSELIKRADEAMYHSKSTGKNKVTGYQ</sequence>
<gene>
    <name evidence="3" type="ORF">DFP98_11329</name>
</gene>
<dbReference type="SUPFAM" id="SSF55073">
    <property type="entry name" value="Nucleotide cyclase"/>
    <property type="match status" value="1"/>
</dbReference>
<dbReference type="RefSeq" id="WP_116061780.1">
    <property type="nucleotide sequence ID" value="NZ_QRDZ01000013.1"/>
</dbReference>
<feature type="transmembrane region" description="Helical" evidence="1">
    <location>
        <begin position="6"/>
        <end position="27"/>
    </location>
</feature>
<keyword evidence="1" id="KW-0812">Transmembrane</keyword>
<name>A0A3D9JQ99_9BACL</name>
<feature type="transmembrane region" description="Helical" evidence="1">
    <location>
        <begin position="136"/>
        <end position="158"/>
    </location>
</feature>
<feature type="transmembrane region" description="Helical" evidence="1">
    <location>
        <begin position="170"/>
        <end position="190"/>
    </location>
</feature>